<dbReference type="RefSeq" id="WP_039457720.1">
    <property type="nucleotide sequence ID" value="NZ_JWLZ01000024.1"/>
</dbReference>
<dbReference type="Pfam" id="PF00108">
    <property type="entry name" value="Thiolase_N"/>
    <property type="match status" value="1"/>
</dbReference>
<sequence length="405" mass="42489">MESVYIVAAKRTPIGSFNGALAPVSAPQLGATAIKGALEQCHLDPSLVDEVIAGNVLSAGIGMGPGRQAAVLAGIPETVPAYTLNMICGSGMKTVMDGVSHIRAGEAEIVIACGMESMSQAPFISANPLRDGVKMGQLTLDDSIIKDGLTDVFNQYHMGITAENIAELHGLSREEQDQFALSSQQKATAAIKEHGFSDEIEPVNVSHRRQQYSVSIDEYPKADATLEKLQSLRTAFKKEGTVTAGNASGINDGASAIILASKAAVERYNLTPLAEIVACGQAGLSPKVMGLGPVPAIANALDKAKLTLADIECFELNEAFAAQALGVMKELCEKHSVDKSWLESRTNLNGGAIALGHPLGASGNRILTTLIYQLERSQQTYGLASLCIGGGMGTAVIIRRCQANQ</sequence>
<dbReference type="InterPro" id="IPR016039">
    <property type="entry name" value="Thiolase-like"/>
</dbReference>
<dbReference type="PROSITE" id="PS00098">
    <property type="entry name" value="THIOLASE_1"/>
    <property type="match status" value="1"/>
</dbReference>
<comment type="caution">
    <text evidence="8">The sequence shown here is derived from an EMBL/GenBank/DDBJ whole genome shotgun (WGS) entry which is preliminary data.</text>
</comment>
<evidence type="ECO:0000313" key="9">
    <source>
        <dbReference type="Proteomes" id="UP000031278"/>
    </source>
</evidence>
<keyword evidence="2 5" id="KW-0808">Transferase</keyword>
<accession>A0A0B9GJV5</accession>
<dbReference type="PANTHER" id="PTHR18919:SF164">
    <property type="entry name" value="ACETYL-COA ACETYLTRANSFERASE"/>
    <property type="match status" value="1"/>
</dbReference>
<gene>
    <name evidence="8" type="ORF">RJ45_02810</name>
</gene>
<dbReference type="InterPro" id="IPR020616">
    <property type="entry name" value="Thiolase_N"/>
</dbReference>
<dbReference type="Proteomes" id="UP000031278">
    <property type="component" value="Unassembled WGS sequence"/>
</dbReference>
<dbReference type="SUPFAM" id="SSF53901">
    <property type="entry name" value="Thiolase-like"/>
    <property type="match status" value="2"/>
</dbReference>
<dbReference type="EC" id="2.3.1.9" evidence="8"/>
<dbReference type="Gene3D" id="3.40.47.10">
    <property type="match status" value="2"/>
</dbReference>
<evidence type="ECO:0000256" key="1">
    <source>
        <dbReference type="ARBA" id="ARBA00010982"/>
    </source>
</evidence>
<dbReference type="InterPro" id="IPR002155">
    <property type="entry name" value="Thiolase"/>
</dbReference>
<feature type="active site" description="Proton acceptor" evidence="4">
    <location>
        <position position="357"/>
    </location>
</feature>
<evidence type="ECO:0000256" key="5">
    <source>
        <dbReference type="RuleBase" id="RU003557"/>
    </source>
</evidence>
<evidence type="ECO:0000256" key="2">
    <source>
        <dbReference type="ARBA" id="ARBA00022679"/>
    </source>
</evidence>
<dbReference type="PROSITE" id="PS00737">
    <property type="entry name" value="THIOLASE_2"/>
    <property type="match status" value="1"/>
</dbReference>
<reference evidence="8 9" key="1">
    <citation type="submission" date="2014-12" db="EMBL/GenBank/DDBJ databases">
        <title>Genome sequencing of Photobacterium gaetbulicola AD005a.</title>
        <authorList>
            <person name="Adrian T.G.S."/>
            <person name="Chan K.G."/>
        </authorList>
    </citation>
    <scope>NUCLEOTIDE SEQUENCE [LARGE SCALE GENOMIC DNA]</scope>
    <source>
        <strain evidence="8 9">AD005a</strain>
    </source>
</reference>
<feature type="active site" description="Proton acceptor" evidence="4">
    <location>
        <position position="387"/>
    </location>
</feature>
<comment type="similarity">
    <text evidence="1 5">Belongs to the thiolase-like superfamily. Thiolase family.</text>
</comment>
<keyword evidence="3 5" id="KW-0012">Acyltransferase</keyword>
<evidence type="ECO:0000259" key="7">
    <source>
        <dbReference type="Pfam" id="PF02803"/>
    </source>
</evidence>
<dbReference type="GO" id="GO:0003985">
    <property type="term" value="F:acetyl-CoA C-acetyltransferase activity"/>
    <property type="evidence" value="ECO:0007669"/>
    <property type="project" value="UniProtKB-EC"/>
</dbReference>
<dbReference type="InterPro" id="IPR020610">
    <property type="entry name" value="Thiolase_AS"/>
</dbReference>
<feature type="domain" description="Thiolase C-terminal" evidence="7">
    <location>
        <begin position="270"/>
        <end position="399"/>
    </location>
</feature>
<evidence type="ECO:0000259" key="6">
    <source>
        <dbReference type="Pfam" id="PF00108"/>
    </source>
</evidence>
<dbReference type="InterPro" id="IPR020617">
    <property type="entry name" value="Thiolase_C"/>
</dbReference>
<dbReference type="PROSITE" id="PS00099">
    <property type="entry name" value="THIOLASE_3"/>
    <property type="match status" value="1"/>
</dbReference>
<evidence type="ECO:0000256" key="3">
    <source>
        <dbReference type="ARBA" id="ARBA00023315"/>
    </source>
</evidence>
<dbReference type="Pfam" id="PF02803">
    <property type="entry name" value="Thiolase_C"/>
    <property type="match status" value="1"/>
</dbReference>
<name>A0A0B9GJV5_9GAMM</name>
<feature type="active site" description="Acyl-thioester intermediate" evidence="4">
    <location>
        <position position="88"/>
    </location>
</feature>
<dbReference type="FunFam" id="3.40.47.10:FF:000010">
    <property type="entry name" value="Acetyl-CoA acetyltransferase (Thiolase)"/>
    <property type="match status" value="1"/>
</dbReference>
<protein>
    <submittedName>
        <fullName evidence="8">Acetyl-CoA acetyltransferase</fullName>
        <ecNumber evidence="8">2.3.1.9</ecNumber>
    </submittedName>
</protein>
<dbReference type="AlphaFoldDB" id="A0A0B9GJV5"/>
<dbReference type="GO" id="GO:0044281">
    <property type="term" value="P:small molecule metabolic process"/>
    <property type="evidence" value="ECO:0007669"/>
    <property type="project" value="UniProtKB-ARBA"/>
</dbReference>
<feature type="domain" description="Thiolase N-terminal" evidence="6">
    <location>
        <begin position="4"/>
        <end position="262"/>
    </location>
</feature>
<dbReference type="PANTHER" id="PTHR18919">
    <property type="entry name" value="ACETYL-COA C-ACYLTRANSFERASE"/>
    <property type="match status" value="1"/>
</dbReference>
<dbReference type="CDD" id="cd00751">
    <property type="entry name" value="thiolase"/>
    <property type="match status" value="1"/>
</dbReference>
<organism evidence="8 9">
    <name type="scientific">Photobacterium gaetbulicola</name>
    <dbReference type="NCBI Taxonomy" id="1295392"/>
    <lineage>
        <taxon>Bacteria</taxon>
        <taxon>Pseudomonadati</taxon>
        <taxon>Pseudomonadota</taxon>
        <taxon>Gammaproteobacteria</taxon>
        <taxon>Vibrionales</taxon>
        <taxon>Vibrionaceae</taxon>
        <taxon>Photobacterium</taxon>
    </lineage>
</organism>
<evidence type="ECO:0000313" key="8">
    <source>
        <dbReference type="EMBL" id="KHT65080.1"/>
    </source>
</evidence>
<dbReference type="InterPro" id="IPR020615">
    <property type="entry name" value="Thiolase_acyl_enz_int_AS"/>
</dbReference>
<evidence type="ECO:0000256" key="4">
    <source>
        <dbReference type="PIRSR" id="PIRSR000429-1"/>
    </source>
</evidence>
<dbReference type="EMBL" id="JWLZ01000024">
    <property type="protein sequence ID" value="KHT65080.1"/>
    <property type="molecule type" value="Genomic_DNA"/>
</dbReference>
<dbReference type="NCBIfam" id="TIGR01930">
    <property type="entry name" value="AcCoA-C-Actrans"/>
    <property type="match status" value="1"/>
</dbReference>
<proteinExistence type="inferred from homology"/>
<dbReference type="PIRSF" id="PIRSF000429">
    <property type="entry name" value="Ac-CoA_Ac_transf"/>
    <property type="match status" value="1"/>
</dbReference>
<dbReference type="InterPro" id="IPR020613">
    <property type="entry name" value="Thiolase_CS"/>
</dbReference>